<proteinExistence type="predicted"/>
<name>A0A2N0W9E4_9GAMM</name>
<protein>
    <recommendedName>
        <fullName evidence="3">Nucleotidyltransferase family protein</fullName>
    </recommendedName>
</protein>
<dbReference type="PANTHER" id="PTHR39166:SF1">
    <property type="entry name" value="BLL1166 PROTEIN"/>
    <property type="match status" value="1"/>
</dbReference>
<dbReference type="InterPro" id="IPR009267">
    <property type="entry name" value="NTP_transf_6"/>
</dbReference>
<dbReference type="EMBL" id="PISJ01000027">
    <property type="protein sequence ID" value="PKF31109.1"/>
    <property type="molecule type" value="Genomic_DNA"/>
</dbReference>
<sequence length="226" mass="25696">MYVLSGGNTETEQSNRSRLFDLIMQSPALYGMLQQLAQLHPAAYLGAGVLRNTVWAHLHGQSFDLNNCDIDVIYHDAMQTDECLQKQLQQDLERIFPEQQWDVVNQALVHTWYGQDNAANIQPLLSLEHALSLWPDTATAIAVRLNCAGELELIAPFGLHDLFALRLCWNPALVSYDTFKQRVESKQWLQQWPKLQLVDDAQIKKGLHLRPLGDALCLLFLAFVMT</sequence>
<organism evidence="1 2">
    <name type="scientific">Acinetobacter proteolyticus</name>
    <dbReference type="NCBI Taxonomy" id="1776741"/>
    <lineage>
        <taxon>Bacteria</taxon>
        <taxon>Pseudomonadati</taxon>
        <taxon>Pseudomonadota</taxon>
        <taxon>Gammaproteobacteria</taxon>
        <taxon>Moraxellales</taxon>
        <taxon>Moraxellaceae</taxon>
        <taxon>Acinetobacter</taxon>
    </lineage>
</organism>
<dbReference type="PANTHER" id="PTHR39166">
    <property type="entry name" value="BLL1166 PROTEIN"/>
    <property type="match status" value="1"/>
</dbReference>
<dbReference type="AlphaFoldDB" id="A0A2N0W9E4"/>
<gene>
    <name evidence="1" type="ORF">CW311_20530</name>
</gene>
<dbReference type="Pfam" id="PF06042">
    <property type="entry name" value="NTP_transf_6"/>
    <property type="match status" value="1"/>
</dbReference>
<evidence type="ECO:0000313" key="2">
    <source>
        <dbReference type="Proteomes" id="UP000233553"/>
    </source>
</evidence>
<comment type="caution">
    <text evidence="1">The sequence shown here is derived from an EMBL/GenBank/DDBJ whole genome shotgun (WGS) entry which is preliminary data.</text>
</comment>
<reference evidence="1 2" key="1">
    <citation type="submission" date="2017-12" db="EMBL/GenBank/DDBJ databases">
        <title>Draft Genome sequences of multiple microbial strains isolated from spacecraft associated surfaces.</title>
        <authorList>
            <person name="Seuylemezian A."/>
            <person name="Vaishampayan P."/>
            <person name="Venkateswaran K."/>
        </authorList>
    </citation>
    <scope>NUCLEOTIDE SEQUENCE [LARGE SCALE GENOMIC DNA]</scope>
    <source>
        <strain evidence="1 2">2P01AA</strain>
    </source>
</reference>
<accession>A0A2N0W9E4</accession>
<evidence type="ECO:0000313" key="1">
    <source>
        <dbReference type="EMBL" id="PKF31109.1"/>
    </source>
</evidence>
<dbReference type="Proteomes" id="UP000233553">
    <property type="component" value="Unassembled WGS sequence"/>
</dbReference>
<dbReference type="RefSeq" id="WP_101237681.1">
    <property type="nucleotide sequence ID" value="NZ_PISJ01000027.1"/>
</dbReference>
<evidence type="ECO:0008006" key="3">
    <source>
        <dbReference type="Google" id="ProtNLM"/>
    </source>
</evidence>